<gene>
    <name evidence="1" type="ordered locus">RAM_29850</name>
</gene>
<keyword evidence="2" id="KW-1185">Reference proteome</keyword>
<sequence>MIAGGQSGSGIPRECRYQPTSGEMFSRASVARLGGRLALAGACERVAFVAKAALALFPSPGQYGREQPKHAALL</sequence>
<name>A0A9R0UB81_AMYMS</name>
<dbReference type="AlphaFoldDB" id="A0A9R0UB81"/>
<evidence type="ECO:0000313" key="1">
    <source>
        <dbReference type="EMBL" id="AEK44445.1"/>
    </source>
</evidence>
<protein>
    <submittedName>
        <fullName evidence="1">Uncharacterized protein</fullName>
    </submittedName>
</protein>
<dbReference type="Proteomes" id="UP000006138">
    <property type="component" value="Chromosome"/>
</dbReference>
<proteinExistence type="predicted"/>
<evidence type="ECO:0000313" key="2">
    <source>
        <dbReference type="Proteomes" id="UP000006138"/>
    </source>
</evidence>
<dbReference type="EMBL" id="CP002896">
    <property type="protein sequence ID" value="AEK44445.1"/>
    <property type="molecule type" value="Genomic_DNA"/>
</dbReference>
<dbReference type="KEGG" id="amn:RAM_29850"/>
<accession>A0A9R0UB81</accession>
<reference evidence="1 2" key="1">
    <citation type="journal article" date="2011" name="J. Bacteriol.">
        <title>Whole genome sequence of the rifamycin B-producing strain Amycolatopsis mediterranei S699.</title>
        <authorList>
            <person name="Verma M."/>
            <person name="Kaur J."/>
            <person name="Kumar M."/>
            <person name="Kumari K."/>
            <person name="Saxena A."/>
            <person name="Anand S."/>
            <person name="Nigam A."/>
            <person name="Ravi V."/>
            <person name="Raghuvanshi S."/>
            <person name="Khurana P."/>
            <person name="Tyagi A.K."/>
            <person name="Khurana J.P."/>
            <person name="Lal R."/>
        </authorList>
    </citation>
    <scope>NUCLEOTIDE SEQUENCE [LARGE SCALE GENOMIC DNA]</scope>
    <source>
        <strain evidence="1 2">S699</strain>
    </source>
</reference>
<organism evidence="1 2">
    <name type="scientific">Amycolatopsis mediterranei (strain S699)</name>
    <name type="common">Nocardia mediterranei</name>
    <dbReference type="NCBI Taxonomy" id="713604"/>
    <lineage>
        <taxon>Bacteria</taxon>
        <taxon>Bacillati</taxon>
        <taxon>Actinomycetota</taxon>
        <taxon>Actinomycetes</taxon>
        <taxon>Pseudonocardiales</taxon>
        <taxon>Pseudonocardiaceae</taxon>
        <taxon>Amycolatopsis</taxon>
    </lineage>
</organism>